<name>A0AAD5XHK1_9FUNG</name>
<dbReference type="Pfam" id="PF14702">
    <property type="entry name" value="hGDE_central"/>
    <property type="match status" value="2"/>
</dbReference>
<dbReference type="CDD" id="cd11327">
    <property type="entry name" value="AmyAc_Glg_debranch_2"/>
    <property type="match status" value="1"/>
</dbReference>
<dbReference type="PANTHER" id="PTHR10569:SF2">
    <property type="entry name" value="GLYCOGEN DEBRANCHING ENZYME"/>
    <property type="match status" value="1"/>
</dbReference>
<dbReference type="InterPro" id="IPR029436">
    <property type="entry name" value="AGL_euk_N"/>
</dbReference>
<dbReference type="PANTHER" id="PTHR10569">
    <property type="entry name" value="GLYCOGEN DEBRANCHING ENZYME"/>
    <property type="match status" value="1"/>
</dbReference>
<evidence type="ECO:0000259" key="3">
    <source>
        <dbReference type="Pfam" id="PF14701"/>
    </source>
</evidence>
<evidence type="ECO:0000313" key="5">
    <source>
        <dbReference type="EMBL" id="KAJ3126196.1"/>
    </source>
</evidence>
<dbReference type="SUPFAM" id="SSF51445">
    <property type="entry name" value="(Trans)glycosidases"/>
    <property type="match status" value="1"/>
</dbReference>
<dbReference type="GO" id="GO:0004135">
    <property type="term" value="F:amylo-alpha-1,6-glucosidase activity"/>
    <property type="evidence" value="ECO:0007669"/>
    <property type="project" value="InterPro"/>
</dbReference>
<dbReference type="InterPro" id="IPR032790">
    <property type="entry name" value="GDE_C"/>
</dbReference>
<feature type="domain" description="Glycogen debranching enzyme glucanotransferase" evidence="3">
    <location>
        <begin position="112"/>
        <end position="547"/>
    </location>
</feature>
<dbReference type="Proteomes" id="UP001211907">
    <property type="component" value="Unassembled WGS sequence"/>
</dbReference>
<evidence type="ECO:0000259" key="2">
    <source>
        <dbReference type="Pfam" id="PF14699"/>
    </source>
</evidence>
<evidence type="ECO:0000259" key="1">
    <source>
        <dbReference type="Pfam" id="PF06202"/>
    </source>
</evidence>
<dbReference type="InterPro" id="IPR032788">
    <property type="entry name" value="AGL_central"/>
</dbReference>
<dbReference type="Pfam" id="PF06202">
    <property type="entry name" value="GDE_C"/>
    <property type="match status" value="1"/>
</dbReference>
<dbReference type="InterPro" id="IPR008928">
    <property type="entry name" value="6-hairpin_glycosidase_sf"/>
</dbReference>
<organism evidence="5 6">
    <name type="scientific">Physocladia obscura</name>
    <dbReference type="NCBI Taxonomy" id="109957"/>
    <lineage>
        <taxon>Eukaryota</taxon>
        <taxon>Fungi</taxon>
        <taxon>Fungi incertae sedis</taxon>
        <taxon>Chytridiomycota</taxon>
        <taxon>Chytridiomycota incertae sedis</taxon>
        <taxon>Chytridiomycetes</taxon>
        <taxon>Chytridiales</taxon>
        <taxon>Chytriomycetaceae</taxon>
        <taxon>Physocladia</taxon>
    </lineage>
</organism>
<feature type="domain" description="Glycogen debranching enzyme central" evidence="4">
    <location>
        <begin position="990"/>
        <end position="1076"/>
    </location>
</feature>
<feature type="domain" description="Glycogen debranching enzyme central" evidence="4">
    <location>
        <begin position="707"/>
        <end position="883"/>
    </location>
</feature>
<dbReference type="Pfam" id="PF14699">
    <property type="entry name" value="hGDE_N"/>
    <property type="match status" value="1"/>
</dbReference>
<feature type="domain" description="Eukaryotic glycogen debranching enzyme N-terminal" evidence="2">
    <location>
        <begin position="16"/>
        <end position="83"/>
    </location>
</feature>
<sequence length="1652" mass="185339">YARLPPPVAANPYLLRFVIIAGSAAATEDAVIVTNIPAEGNAFSRSSQRELKFTRSNQLADSLCEVSIVQAGVFEYFVKYGDSFGETGAVVIDPLLLLPSKHSADNDDDCLLPLDGICVLTVIPKWMPFVSKWPAFFESFSQAGYNMIHFAPMNTRGASNSPYSIFDQLSLSFDLFGHDKHLDEKIREKELGETLKLAHSKYGIMSITDVVWNHTAHNSEWLQVHPEAGYNLQTAPHLRAAFELDEAIMGLYRELAKVSIPLDLKTEDHLSQIMKFFIKTTLPNLRLWEFYVVNVAVEVDEFKKAWVALKNTPPTVDETFRALGLNELAETLRRNGLPEVMHLGTRFNKKIELSASIDLVQKLFNWNDPIDSVVQTFTDILDKVNAQYYKESDDDTSVIVSNIWNRARYLRLDPHGPKLGPISENDPFVDTYFTRLPFTVATHKLHADARCLASNGWIWNGDPLKNFAGPDSKAYLRREVIAWGDCVKLRYGDGPESNPWLWDHQKKYTEKMARLFHGFRIDNCHSTPIHVATYLLDAARCINPNLYVFAELFTGSEETDILFVKKLGINSLIREAMSAWDVQELSRLVHRYGGTPVGSLTSTVESFPLEMLGHKLDSSFYSPVPASETLVVDVKGSTTHALFMDCTHDNETPHQKRTAEDTLTTAALVAMTSSAVGSVNGFDVIVPELLNVVTETRQYRVSEPHEGIIPAKSILLNIHSKMAREGPNLKKFKNQYISVHRTHPITHDGYLLIARCAFSKYPDNEVHPPISLQNQTVHIIESASLRVQTIALSPLFDDVVSPHGPHDSAAIAFARDERARMQGRKTIGSITGLPCFLDFSPVLTTIVDEREEPFGSGIQTVLTIKENTFLPGSIVLYRTWMTGSGMNLVVPDVNMSPMPSPMRMALRFTNEPRGLTPEPEFQLKKLVSRPRSVNDKIKIINSDPGNLESLWQLMGVDDRNRGAEIMIQMGRDVLDSGLLALDAENLGKWPPGLWQIVNDLDLEAINVIMYRCASEEQDSIGDGVYDIPGFGPLPYCGLQGFMSVIQNVARNNDLGHAICTNLRSGTWMMDYVVSRLRKYGAKNSAVLKLGEWFAERFNFAKDISSSFRPKYFFQTIFLAYHTVKYGILCNLNKSTLSMFIHPKSSSEKTSSLEILSQSLSLTSQQLYSRVTTTSLFPLGKYPQAPFDNPNGLPSLAAGLPHFASHHMRCWGRDIFIALRGLFLIPGHYSAARDHLIAFGSTLRHGLIPNLLDQGTFPRYNARDAAWWWLWGVQQYCKMAPEGNSFLSFQVKRRFPPLQRYRSGEPTYLIVDESADGDEGDIFTPIDDPRTYKYSSTIGEICHEILERHARGIDFREWNAGPNLDHAMTDIGFQVTCGTRFEDGSGLVFGGSKFNCGTWMDKMGDSEKAGTKGIPATPRDGVDVEIVGLVKATLKWIVEDLFNAKGLFPANGVYVKDPADDKDYFLGHPELINKRGMYKDTVGSSQIFADFQLRPNFLVALVVAPELFNADHARDSLEVAREYLLGPLGMKTLDPADWAYRGDYDNSNDGNDSSIAHGFNYHNGPEWGWLLGYFLRAYLHFNTIDTTVAKKTLVIHWIQHVLLEQKHFILDYAQNPFAGLPELTNAKGAYCKYSCPTQAWSSATLLELILDLQ</sequence>
<evidence type="ECO:0000259" key="4">
    <source>
        <dbReference type="Pfam" id="PF14702"/>
    </source>
</evidence>
<dbReference type="Gene3D" id="3.20.20.80">
    <property type="entry name" value="Glycosidases"/>
    <property type="match status" value="2"/>
</dbReference>
<comment type="caution">
    <text evidence="5">The sequence shown here is derived from an EMBL/GenBank/DDBJ whole genome shotgun (WGS) entry which is preliminary data.</text>
</comment>
<reference evidence="5" key="1">
    <citation type="submission" date="2020-05" db="EMBL/GenBank/DDBJ databases">
        <title>Phylogenomic resolution of chytrid fungi.</title>
        <authorList>
            <person name="Stajich J.E."/>
            <person name="Amses K."/>
            <person name="Simmons R."/>
            <person name="Seto K."/>
            <person name="Myers J."/>
            <person name="Bonds A."/>
            <person name="Quandt C.A."/>
            <person name="Barry K."/>
            <person name="Liu P."/>
            <person name="Grigoriev I."/>
            <person name="Longcore J.E."/>
            <person name="James T.Y."/>
        </authorList>
    </citation>
    <scope>NUCLEOTIDE SEQUENCE</scope>
    <source>
        <strain evidence="5">JEL0513</strain>
    </source>
</reference>
<dbReference type="GO" id="GO:0004134">
    <property type="term" value="F:4-alpha-glucanotransferase activity"/>
    <property type="evidence" value="ECO:0007669"/>
    <property type="project" value="InterPro"/>
</dbReference>
<gene>
    <name evidence="5" type="ORF">HK100_010400</name>
</gene>
<keyword evidence="6" id="KW-1185">Reference proteome</keyword>
<dbReference type="InterPro" id="IPR010401">
    <property type="entry name" value="AGL/Gdb1"/>
</dbReference>
<dbReference type="InterPro" id="IPR017853">
    <property type="entry name" value="GH"/>
</dbReference>
<dbReference type="Pfam" id="PF14701">
    <property type="entry name" value="hDGE_amylase"/>
    <property type="match status" value="1"/>
</dbReference>
<evidence type="ECO:0008006" key="7">
    <source>
        <dbReference type="Google" id="ProtNLM"/>
    </source>
</evidence>
<dbReference type="EMBL" id="JADGJH010000572">
    <property type="protein sequence ID" value="KAJ3126196.1"/>
    <property type="molecule type" value="Genomic_DNA"/>
</dbReference>
<accession>A0AAD5XHK1</accession>
<protein>
    <recommendedName>
        <fullName evidence="7">4-alpha-glucanotransferase</fullName>
    </recommendedName>
</protein>
<evidence type="ECO:0000313" key="6">
    <source>
        <dbReference type="Proteomes" id="UP001211907"/>
    </source>
</evidence>
<feature type="domain" description="Glycogen debranching enzyme C-terminal" evidence="1">
    <location>
        <begin position="1192"/>
        <end position="1646"/>
    </location>
</feature>
<dbReference type="SUPFAM" id="SSF48208">
    <property type="entry name" value="Six-hairpin glycosidases"/>
    <property type="match status" value="1"/>
</dbReference>
<dbReference type="FunFam" id="3.20.20.80:FF:000242">
    <property type="entry name" value="Glycogen debranching enzyme Gdb1, putative"/>
    <property type="match status" value="1"/>
</dbReference>
<dbReference type="InterPro" id="IPR032792">
    <property type="entry name" value="AGL_glucanoTrfase"/>
</dbReference>
<feature type="non-terminal residue" evidence="5">
    <location>
        <position position="1652"/>
    </location>
</feature>
<dbReference type="GO" id="GO:0005980">
    <property type="term" value="P:glycogen catabolic process"/>
    <property type="evidence" value="ECO:0007669"/>
    <property type="project" value="InterPro"/>
</dbReference>
<proteinExistence type="predicted"/>